<evidence type="ECO:0008006" key="4">
    <source>
        <dbReference type="Google" id="ProtNLM"/>
    </source>
</evidence>
<feature type="chain" id="PRO_5003829389" description="Lipoprotein" evidence="1">
    <location>
        <begin position="21"/>
        <end position="109"/>
    </location>
</feature>
<organism evidence="2 3">
    <name type="scientific">Alcanivorax dieselolei (strain DSM 16502 / CGMCC 1.3690 / MCCC 1A00001 / B-5)</name>
    <name type="common">Alloalcanivorax dieselolei</name>
    <dbReference type="NCBI Taxonomy" id="930169"/>
    <lineage>
        <taxon>Bacteria</taxon>
        <taxon>Pseudomonadati</taxon>
        <taxon>Pseudomonadota</taxon>
        <taxon>Gammaproteobacteria</taxon>
        <taxon>Oceanospirillales</taxon>
        <taxon>Alcanivoracaceae</taxon>
        <taxon>Alloalcanivorax</taxon>
    </lineage>
</organism>
<proteinExistence type="predicted"/>
<accession>K0C9L9</accession>
<dbReference type="KEGG" id="adi:B5T_00936"/>
<evidence type="ECO:0000256" key="1">
    <source>
        <dbReference type="SAM" id="SignalP"/>
    </source>
</evidence>
<protein>
    <recommendedName>
        <fullName evidence="4">Lipoprotein</fullName>
    </recommendedName>
</protein>
<dbReference type="EMBL" id="CP003466">
    <property type="protein sequence ID" value="AFT69220.1"/>
    <property type="molecule type" value="Genomic_DNA"/>
</dbReference>
<keyword evidence="3" id="KW-1185">Reference proteome</keyword>
<dbReference type="HOGENOM" id="CLU_2178243_0_0_6"/>
<dbReference type="STRING" id="930169.B5T_00936"/>
<sequence length="109" mass="11779">MPIRMVIATALAAASLAACTQTTPRSDSAIDRYQRSVIVQCSLTHDVEGNPCIAKARQACGTDRVRLKNVDSRDSVSAPVARGAPVTLVYNYSVVYYCLSADNQNTTRQ</sequence>
<dbReference type="PATRIC" id="fig|930169.3.peg.921"/>
<gene>
    <name evidence="2" type="ordered locus">B5T_00936</name>
</gene>
<evidence type="ECO:0000313" key="3">
    <source>
        <dbReference type="Proteomes" id="UP000006286"/>
    </source>
</evidence>
<keyword evidence="1" id="KW-0732">Signal</keyword>
<reference evidence="2 3" key="1">
    <citation type="journal article" date="2012" name="J. Bacteriol.">
        <title>Complete genome sequence of Alcanivorax dieselolei type strain B5.</title>
        <authorList>
            <person name="Lai Q."/>
            <person name="Li W."/>
            <person name="Shao Z."/>
        </authorList>
    </citation>
    <scope>NUCLEOTIDE SEQUENCE [LARGE SCALE GENOMIC DNA]</scope>
    <source>
        <strain evidence="3">DSM 16502 / CGMCC 1.3690 / B-5</strain>
    </source>
</reference>
<dbReference type="OrthoDB" id="6080552at2"/>
<dbReference type="Proteomes" id="UP000006286">
    <property type="component" value="Chromosome"/>
</dbReference>
<dbReference type="RefSeq" id="WP_014993301.1">
    <property type="nucleotide sequence ID" value="NC_018691.1"/>
</dbReference>
<dbReference type="PROSITE" id="PS51257">
    <property type="entry name" value="PROKAR_LIPOPROTEIN"/>
    <property type="match status" value="1"/>
</dbReference>
<evidence type="ECO:0000313" key="2">
    <source>
        <dbReference type="EMBL" id="AFT69220.1"/>
    </source>
</evidence>
<feature type="signal peptide" evidence="1">
    <location>
        <begin position="1"/>
        <end position="20"/>
    </location>
</feature>
<dbReference type="AlphaFoldDB" id="K0C9L9"/>
<name>K0C9L9_ALCDB</name>